<dbReference type="InterPro" id="IPR011662">
    <property type="entry name" value="Secretin/TonB_short_N"/>
</dbReference>
<sequence length="1000" mass="111084">MPSPFVSTSRRFYWVSAFIALLNASLNDNANAARTDGKAVTSASSVLLSDALTNMAEKSGVNILFRRQDVTGLKTQPAAGNLPVEEAVRHMLRGTHLTVRRDESGALVISPPVSGLGVPTATAKTANSPAVKKKAFRKSEEITVSGNKVSDTTTKRHTVQIMDTLSAEQIRTIPDTTVVEAARRIVGVSVMPSTDDNHADNSMQNVTIRGLDAAYNLVTIDGAQLASADNSYRGAKLDMVPSSMLGELQVLKTLDAYNDPQGLGGQLNLVTKNAFKLGNSNDVQVLGGWNSLAGSVASKENKNWRASGTISRVFGKDKRFGFVLSGDYQEIHTAQHAILPGDTTGDGWVYYPTSGTSASNQTTNIDASTGSAVPVRVQDYAFDDTYRRYGLSGKLQYKVTDRLHLSFFTGYYHEEDQEVRYEALAMPSGIWQQGANGQTGHFTTGQYQFGTTVQPDVRHTWFFNGKLHYDITDAMQLDLLASDSIARDHQGRFMYKYNTGMNETTNKAQYQSPYGYSYNVRNGAPTIAFNDPAAANDTENYQPRYWRDYNFNVDNTVRFLRADWKWRLGHGFWVGLGANQTLTHVRNSETYNQWIPAGTEAASLIGNMSDVLMNKTISIQSAPGETFYLIDPDKAFAKLKNNKSLFKSTDTTSTTKPAYYHLQESITATYFQTGWQNRYVTLQGGFRWDHTRVGIGNFNGVTENSSTDWIYQTRNSGYDYYLPSVIGILNLTPAMKVRAAFTESAGRPDFGQYGAATSTTFDGATVNISQGNPNLKPRNAYNYDLDYEWYPTTDTLLSVGLFYKDIHNEIYDRTSYGVTSMNGTLYPTVVSEPLNASGAGLRGVEFQFLKEKMAFLPGPLKNLGISFNATFLQGFYELEMDDGSQRRINGLQNQPGHMYNASLFYSTPKFEARVAYNRVGKSLYSASGTASWQDIWMQERDQIDLQVGYRFLKWATVTGQVQNLTASGYQTRMGRHFNLIQNSHPVGRSVWIGLRFQPDF</sequence>
<evidence type="ECO:0000256" key="8">
    <source>
        <dbReference type="ARBA" id="ARBA00023136"/>
    </source>
</evidence>
<dbReference type="Proteomes" id="UP000189055">
    <property type="component" value="Chromosome"/>
</dbReference>
<evidence type="ECO:0000256" key="7">
    <source>
        <dbReference type="ARBA" id="ARBA00023077"/>
    </source>
</evidence>
<dbReference type="PANTHER" id="PTHR40980:SF4">
    <property type="entry name" value="TONB-DEPENDENT RECEPTOR-LIKE BETA-BARREL DOMAIN-CONTAINING PROTEIN"/>
    <property type="match status" value="1"/>
</dbReference>
<evidence type="ECO:0000256" key="2">
    <source>
        <dbReference type="ARBA" id="ARBA00022448"/>
    </source>
</evidence>
<proteinExistence type="inferred from homology"/>
<dbReference type="InterPro" id="IPR037066">
    <property type="entry name" value="Plug_dom_sf"/>
</dbReference>
<dbReference type="Pfam" id="PF00593">
    <property type="entry name" value="TonB_dep_Rec_b-barrel"/>
    <property type="match status" value="1"/>
</dbReference>
<feature type="domain" description="Secretin/TonB short N-terminal" evidence="13">
    <location>
        <begin position="61"/>
        <end position="112"/>
    </location>
</feature>
<accession>A0A1U9LDR6</accession>
<evidence type="ECO:0000256" key="10">
    <source>
        <dbReference type="PROSITE-ProRule" id="PRU01360"/>
    </source>
</evidence>
<dbReference type="InterPro" id="IPR039426">
    <property type="entry name" value="TonB-dep_rcpt-like"/>
</dbReference>
<dbReference type="Gene3D" id="2.170.130.10">
    <property type="entry name" value="TonB-dependent receptor, plug domain"/>
    <property type="match status" value="1"/>
</dbReference>
<dbReference type="InterPro" id="IPR012910">
    <property type="entry name" value="Plug_dom"/>
</dbReference>
<dbReference type="PROSITE" id="PS52016">
    <property type="entry name" value="TONB_DEPENDENT_REC_3"/>
    <property type="match status" value="1"/>
</dbReference>
<keyword evidence="2 10" id="KW-0813">Transport</keyword>
<dbReference type="Gene3D" id="3.55.50.30">
    <property type="match status" value="1"/>
</dbReference>
<dbReference type="GO" id="GO:0009279">
    <property type="term" value="C:cell outer membrane"/>
    <property type="evidence" value="ECO:0007669"/>
    <property type="project" value="UniProtKB-SubCell"/>
</dbReference>
<dbReference type="KEGG" id="aper:A0U91_05680"/>
<dbReference type="EMBL" id="CP014687">
    <property type="protein sequence ID" value="AQT04537.1"/>
    <property type="molecule type" value="Genomic_DNA"/>
</dbReference>
<dbReference type="PANTHER" id="PTHR40980">
    <property type="entry name" value="PLUG DOMAIN-CONTAINING PROTEIN"/>
    <property type="match status" value="1"/>
</dbReference>
<dbReference type="InterPro" id="IPR000531">
    <property type="entry name" value="Beta-barrel_TonB"/>
</dbReference>
<dbReference type="Pfam" id="PF07660">
    <property type="entry name" value="STN"/>
    <property type="match status" value="1"/>
</dbReference>
<evidence type="ECO:0000313" key="15">
    <source>
        <dbReference type="Proteomes" id="UP000189055"/>
    </source>
</evidence>
<protein>
    <recommendedName>
        <fullName evidence="13">Secretin/TonB short N-terminal domain-containing protein</fullName>
    </recommendedName>
</protein>
<dbReference type="NCBIfam" id="TIGR01782">
    <property type="entry name" value="TonB-Xanth-Caul"/>
    <property type="match status" value="1"/>
</dbReference>
<dbReference type="AlphaFoldDB" id="A0A1U9LDR6"/>
<evidence type="ECO:0000313" key="14">
    <source>
        <dbReference type="EMBL" id="AQT04537.1"/>
    </source>
</evidence>
<reference evidence="14 15" key="1">
    <citation type="submission" date="2016-03" db="EMBL/GenBank/DDBJ databases">
        <title>Acetic acid bacteria sequencing.</title>
        <authorList>
            <person name="Brandt J."/>
            <person name="Jakob F."/>
            <person name="Vogel R.F."/>
        </authorList>
    </citation>
    <scope>NUCLEOTIDE SEQUENCE [LARGE SCALE GENOMIC DNA]</scope>
    <source>
        <strain evidence="14 15">TMW2.1084</strain>
    </source>
</reference>
<dbReference type="STRING" id="1076596.A0U91_05680"/>
<dbReference type="InterPro" id="IPR036942">
    <property type="entry name" value="Beta-barrel_TonB_sf"/>
</dbReference>
<keyword evidence="4" id="KW-0406">Ion transport</keyword>
<name>A0A1U9LDR6_9PROT</name>
<evidence type="ECO:0000256" key="4">
    <source>
        <dbReference type="ARBA" id="ARBA00022496"/>
    </source>
</evidence>
<organism evidence="14 15">
    <name type="scientific">Acetobacter persici</name>
    <dbReference type="NCBI Taxonomy" id="1076596"/>
    <lineage>
        <taxon>Bacteria</taxon>
        <taxon>Pseudomonadati</taxon>
        <taxon>Pseudomonadota</taxon>
        <taxon>Alphaproteobacteria</taxon>
        <taxon>Acetobacterales</taxon>
        <taxon>Acetobacteraceae</taxon>
        <taxon>Acetobacter</taxon>
    </lineage>
</organism>
<evidence type="ECO:0000256" key="1">
    <source>
        <dbReference type="ARBA" id="ARBA00004571"/>
    </source>
</evidence>
<keyword evidence="3 10" id="KW-1134">Transmembrane beta strand</keyword>
<evidence type="ECO:0000259" key="13">
    <source>
        <dbReference type="SMART" id="SM00965"/>
    </source>
</evidence>
<evidence type="ECO:0000256" key="12">
    <source>
        <dbReference type="SAM" id="SignalP"/>
    </source>
</evidence>
<dbReference type="Gene3D" id="2.40.170.20">
    <property type="entry name" value="TonB-dependent receptor, beta-barrel domain"/>
    <property type="match status" value="1"/>
</dbReference>
<evidence type="ECO:0000256" key="3">
    <source>
        <dbReference type="ARBA" id="ARBA00022452"/>
    </source>
</evidence>
<keyword evidence="8 10" id="KW-0472">Membrane</keyword>
<feature type="chain" id="PRO_5012888735" description="Secretin/TonB short N-terminal domain-containing protein" evidence="12">
    <location>
        <begin position="33"/>
        <end position="1000"/>
    </location>
</feature>
<keyword evidence="7 11" id="KW-0798">TonB box</keyword>
<dbReference type="SMART" id="SM00965">
    <property type="entry name" value="STN"/>
    <property type="match status" value="1"/>
</dbReference>
<gene>
    <name evidence="14" type="ORF">A0U91_05680</name>
</gene>
<keyword evidence="4" id="KW-0410">Iron transport</keyword>
<keyword evidence="5 10" id="KW-0812">Transmembrane</keyword>
<comment type="subcellular location">
    <subcellularLocation>
        <location evidence="1 10">Cell outer membrane</location>
        <topology evidence="1 10">Multi-pass membrane protein</topology>
    </subcellularLocation>
</comment>
<keyword evidence="6" id="KW-0408">Iron</keyword>
<dbReference type="SUPFAM" id="SSF56935">
    <property type="entry name" value="Porins"/>
    <property type="match status" value="1"/>
</dbReference>
<evidence type="ECO:0000256" key="6">
    <source>
        <dbReference type="ARBA" id="ARBA00023004"/>
    </source>
</evidence>
<evidence type="ECO:0000256" key="11">
    <source>
        <dbReference type="RuleBase" id="RU003357"/>
    </source>
</evidence>
<evidence type="ECO:0000256" key="5">
    <source>
        <dbReference type="ARBA" id="ARBA00022692"/>
    </source>
</evidence>
<dbReference type="GO" id="GO:0006826">
    <property type="term" value="P:iron ion transport"/>
    <property type="evidence" value="ECO:0007669"/>
    <property type="project" value="UniProtKB-KW"/>
</dbReference>
<dbReference type="Pfam" id="PF07715">
    <property type="entry name" value="Plug"/>
    <property type="match status" value="1"/>
</dbReference>
<keyword evidence="12" id="KW-0732">Signal</keyword>
<comment type="similarity">
    <text evidence="10 11">Belongs to the TonB-dependent receptor family.</text>
</comment>
<evidence type="ECO:0000256" key="9">
    <source>
        <dbReference type="ARBA" id="ARBA00023237"/>
    </source>
</evidence>
<dbReference type="InterPro" id="IPR010104">
    <property type="entry name" value="TonB_rcpt_bac"/>
</dbReference>
<feature type="signal peptide" evidence="12">
    <location>
        <begin position="1"/>
        <end position="32"/>
    </location>
</feature>
<keyword evidence="9 10" id="KW-0998">Cell outer membrane</keyword>